<evidence type="ECO:0000256" key="1">
    <source>
        <dbReference type="SAM" id="SignalP"/>
    </source>
</evidence>
<protein>
    <recommendedName>
        <fullName evidence="2">DUF7617 domain-containing protein</fullName>
    </recommendedName>
</protein>
<name>A0A1H8LKT3_9ACTN</name>
<dbReference type="InterPro" id="IPR055388">
    <property type="entry name" value="DUF7617"/>
</dbReference>
<proteinExistence type="predicted"/>
<feature type="signal peptide" evidence="1">
    <location>
        <begin position="1"/>
        <end position="41"/>
    </location>
</feature>
<feature type="chain" id="PRO_5010274767" description="DUF7617 domain-containing protein" evidence="1">
    <location>
        <begin position="42"/>
        <end position="854"/>
    </location>
</feature>
<accession>A0A1H8LKT3</accession>
<keyword evidence="1" id="KW-0732">Signal</keyword>
<feature type="domain" description="DUF7617" evidence="2">
    <location>
        <begin position="714"/>
        <end position="838"/>
    </location>
</feature>
<dbReference type="Proteomes" id="UP000181951">
    <property type="component" value="Unassembled WGS sequence"/>
</dbReference>
<evidence type="ECO:0000259" key="2">
    <source>
        <dbReference type="Pfam" id="PF24593"/>
    </source>
</evidence>
<dbReference type="AlphaFoldDB" id="A0A1H8LKT3"/>
<reference evidence="3 4" key="1">
    <citation type="submission" date="2016-10" db="EMBL/GenBank/DDBJ databases">
        <authorList>
            <person name="de Groot N.N."/>
        </authorList>
    </citation>
    <scope>NUCLEOTIDE SEQUENCE [LARGE SCALE GENOMIC DNA]</scope>
    <source>
        <strain evidence="3 4">CGMCC 4.2026</strain>
    </source>
</reference>
<organism evidence="3 4">
    <name type="scientific">Actinacidiphila rubida</name>
    <dbReference type="NCBI Taxonomy" id="310780"/>
    <lineage>
        <taxon>Bacteria</taxon>
        <taxon>Bacillati</taxon>
        <taxon>Actinomycetota</taxon>
        <taxon>Actinomycetes</taxon>
        <taxon>Kitasatosporales</taxon>
        <taxon>Streptomycetaceae</taxon>
        <taxon>Actinacidiphila</taxon>
    </lineage>
</organism>
<evidence type="ECO:0000313" key="4">
    <source>
        <dbReference type="Proteomes" id="UP000181951"/>
    </source>
</evidence>
<dbReference type="EMBL" id="FODD01000016">
    <property type="protein sequence ID" value="SEO05416.1"/>
    <property type="molecule type" value="Genomic_DNA"/>
</dbReference>
<keyword evidence="4" id="KW-1185">Reference proteome</keyword>
<dbReference type="Pfam" id="PF24593">
    <property type="entry name" value="DUF7617"/>
    <property type="match status" value="1"/>
</dbReference>
<evidence type="ECO:0000313" key="3">
    <source>
        <dbReference type="EMBL" id="SEO05416.1"/>
    </source>
</evidence>
<sequence length="854" mass="84787">MAIRLMPAERSRPPRRRAAVAVSTVLLAVGAGSLQPLSALAATPASAPHSAAADAPGTSTLVKTAQNVTHPGQSTAGHGDTVNWTVGYHSSASADPASATITDAIQGAGESQSFVPGSLSVPPGWTPSWSTDGTTFTSADPGAATTAVRATDPAATSDGTGVRASLLPPVQAAARSTGGDGFTPILYRTPSGDVEAWNIYHHTGPAVPLVVCNDLSSGQACAGGPWPRPLNTTPGPLGSGSTGNVYTPLTPQYVLDPGRPGVVYYPAVAAGAVGVGCLDMGARANCGFVPLLASNGTPSSANGLAGIVATGGKAYGVASTGQVLCMDIAARAACSGQPFARIVPPNHDVPGNTNALYQGSTVVIDGKVFASSAPQNGSTAGGPPALGCFDPATGDVCAGWTTPHPAGPSASAYTYNAFGTWDAAGHATGVCTTDTTAGTPATSCYALDGSPAAAPATGLDALSAGTLVFNPEVVSTDGDLRSYFAVWGGPNPGDTLCYSWTHAAPCAGFPALAGHPGVNGGATRDYGYSYDATTGCLIGLGDAGVLFSMDPASGRSPCVHSGATVELRPSAFYCDGAGGHVQGYTQARLEDIDLAHADLTASTVTVSDTGGDVVARPALPANGIIDLSGISAADHPSLTVTVQLVLTDTSDFTTDNHPALTASFQGDDPQVCLRTMVAADCATTQVTDTATGADSTGALTSNAVSVDVEPGASCRPHVTVDKQICTVASPHACGPGGAGPWAKTSPVGLLGLLGTAYWRITVTNDGPVDAVGVTVNDHTTPQCHIAAGTFTLAAGASAQVWCSSFLLALPLTNTASATYGAALDPPGTPPVTSAPSSAIACSLLCILAKGDRAA</sequence>
<gene>
    <name evidence="3" type="ORF">SAMN05216267_101649</name>
</gene>
<dbReference type="STRING" id="310780.SAMN05216267_101649"/>